<dbReference type="Proteomes" id="UP000075349">
    <property type="component" value="Unassembled WGS sequence"/>
</dbReference>
<feature type="transmembrane region" description="Helical" evidence="6">
    <location>
        <begin position="174"/>
        <end position="193"/>
    </location>
</feature>
<keyword evidence="5 6" id="KW-0472">Membrane</keyword>
<feature type="transmembrane region" description="Helical" evidence="6">
    <location>
        <begin position="329"/>
        <end position="350"/>
    </location>
</feature>
<reference evidence="8" key="1">
    <citation type="submission" date="2015-12" db="EMBL/GenBank/DDBJ databases">
        <authorList>
            <person name="Tarr C.L."/>
            <person name="Gladney L.M."/>
        </authorList>
    </citation>
    <scope>NUCLEOTIDE SEQUENCE [LARGE SCALE GENOMIC DNA]</scope>
    <source>
        <strain evidence="8">2756-81</strain>
    </source>
</reference>
<evidence type="ECO:0000256" key="6">
    <source>
        <dbReference type="SAM" id="Phobius"/>
    </source>
</evidence>
<organism evidence="7 8">
    <name type="scientific">Vibrio cidicii</name>
    <dbReference type="NCBI Taxonomy" id="1763883"/>
    <lineage>
        <taxon>Bacteria</taxon>
        <taxon>Pseudomonadati</taxon>
        <taxon>Pseudomonadota</taxon>
        <taxon>Gammaproteobacteria</taxon>
        <taxon>Vibrionales</taxon>
        <taxon>Vibrionaceae</taxon>
        <taxon>Vibrio</taxon>
    </lineage>
</organism>
<feature type="transmembrane region" description="Helical" evidence="6">
    <location>
        <begin position="144"/>
        <end position="168"/>
    </location>
</feature>
<name>A0A151JHY3_9VIBR</name>
<keyword evidence="2" id="KW-1003">Cell membrane</keyword>
<sequence>MSLTKNSLIYLFSNIINASIPFLLLPILTRVLSTEEYGQVAMFQTLVTGLAALVGLNTIGAANRKYYDDNILYELSEYNGACFHILLGSTLVLLFIFGIFSKQISEFLSISINWIYGALLLSSLSFVVNFRLGQWQVRGEAFKFGLLQISNSIFNVCLSLLLVIALHYGTQGRIDAQIIATALSALVAIAMLFKDKLVTLFCWRPCYIKQALHFGVPLIPHVLGGFLLAAVDRFIINQELGLGSAGVYMVAVQLSLAFNIVFDAINKAYVPWLFEVLKRDDIVEKRKVVKYTYLYILLLLCIAPIPFWVGPWALVFIAGENYRAAGEVIGLLCFGQILGGMYLMVTNYIFYAKKTGYLALVTISSGFLNVALLLVLVKEMGIVGAAIAFILSKCFQFLFTWFVAYFSVDMPWFSYSEKS</sequence>
<dbReference type="GO" id="GO:0005886">
    <property type="term" value="C:plasma membrane"/>
    <property type="evidence" value="ECO:0007669"/>
    <property type="project" value="UniProtKB-SubCell"/>
</dbReference>
<dbReference type="EMBL" id="LOMK01000001">
    <property type="protein sequence ID" value="KYN25414.1"/>
    <property type="molecule type" value="Genomic_DNA"/>
</dbReference>
<feature type="transmembrane region" description="Helical" evidence="6">
    <location>
        <begin position="40"/>
        <end position="60"/>
    </location>
</feature>
<feature type="transmembrane region" description="Helical" evidence="6">
    <location>
        <begin position="81"/>
        <end position="100"/>
    </location>
</feature>
<feature type="transmembrane region" description="Helical" evidence="6">
    <location>
        <begin position="248"/>
        <end position="270"/>
    </location>
</feature>
<feature type="transmembrane region" description="Helical" evidence="6">
    <location>
        <begin position="357"/>
        <end position="376"/>
    </location>
</feature>
<dbReference type="InterPro" id="IPR050833">
    <property type="entry name" value="Poly_Biosynth_Transport"/>
</dbReference>
<proteinExistence type="predicted"/>
<feature type="transmembrane region" description="Helical" evidence="6">
    <location>
        <begin position="7"/>
        <end position="28"/>
    </location>
</feature>
<evidence type="ECO:0000313" key="8">
    <source>
        <dbReference type="Proteomes" id="UP000075349"/>
    </source>
</evidence>
<evidence type="ECO:0000256" key="5">
    <source>
        <dbReference type="ARBA" id="ARBA00023136"/>
    </source>
</evidence>
<protein>
    <submittedName>
        <fullName evidence="7">Polysaccharide biosynthesis protein</fullName>
    </submittedName>
</protein>
<keyword evidence="3 6" id="KW-0812">Transmembrane</keyword>
<dbReference type="PANTHER" id="PTHR30250">
    <property type="entry name" value="PST FAMILY PREDICTED COLANIC ACID TRANSPORTER"/>
    <property type="match status" value="1"/>
</dbReference>
<feature type="transmembrane region" description="Helical" evidence="6">
    <location>
        <begin position="214"/>
        <end position="236"/>
    </location>
</feature>
<evidence type="ECO:0000256" key="4">
    <source>
        <dbReference type="ARBA" id="ARBA00022989"/>
    </source>
</evidence>
<feature type="transmembrane region" description="Helical" evidence="6">
    <location>
        <begin position="112"/>
        <end position="132"/>
    </location>
</feature>
<gene>
    <name evidence="7" type="ORF">AUQ44_07440</name>
</gene>
<evidence type="ECO:0000256" key="2">
    <source>
        <dbReference type="ARBA" id="ARBA00022475"/>
    </source>
</evidence>
<dbReference type="AlphaFoldDB" id="A0A151JHY3"/>
<accession>A0A151JHY3</accession>
<feature type="transmembrane region" description="Helical" evidence="6">
    <location>
        <begin position="291"/>
        <end position="309"/>
    </location>
</feature>
<keyword evidence="4 6" id="KW-1133">Transmembrane helix</keyword>
<evidence type="ECO:0000256" key="3">
    <source>
        <dbReference type="ARBA" id="ARBA00022692"/>
    </source>
</evidence>
<evidence type="ECO:0000256" key="1">
    <source>
        <dbReference type="ARBA" id="ARBA00004651"/>
    </source>
</evidence>
<dbReference type="Pfam" id="PF01943">
    <property type="entry name" value="Polysacc_synt"/>
    <property type="match status" value="1"/>
</dbReference>
<dbReference type="PANTHER" id="PTHR30250:SF11">
    <property type="entry name" value="O-ANTIGEN TRANSPORTER-RELATED"/>
    <property type="match status" value="1"/>
</dbReference>
<comment type="caution">
    <text evidence="7">The sequence shown here is derived from an EMBL/GenBank/DDBJ whole genome shotgun (WGS) entry which is preliminary data.</text>
</comment>
<feature type="transmembrane region" description="Helical" evidence="6">
    <location>
        <begin position="382"/>
        <end position="408"/>
    </location>
</feature>
<comment type="subcellular location">
    <subcellularLocation>
        <location evidence="1">Cell membrane</location>
        <topology evidence="1">Multi-pass membrane protein</topology>
    </subcellularLocation>
</comment>
<evidence type="ECO:0000313" key="7">
    <source>
        <dbReference type="EMBL" id="KYN25414.1"/>
    </source>
</evidence>
<dbReference type="InterPro" id="IPR002797">
    <property type="entry name" value="Polysacc_synth"/>
</dbReference>